<gene>
    <name evidence="5" type="ORF">MNOR_LOCUS5401</name>
</gene>
<dbReference type="Pfam" id="PF03098">
    <property type="entry name" value="An_peroxidase"/>
    <property type="match status" value="1"/>
</dbReference>
<protein>
    <recommendedName>
        <fullName evidence="7">Peroxidase</fullName>
    </recommendedName>
</protein>
<dbReference type="PRINTS" id="PR00457">
    <property type="entry name" value="ANPEROXIDASE"/>
</dbReference>
<dbReference type="GO" id="GO:0005576">
    <property type="term" value="C:extracellular region"/>
    <property type="evidence" value="ECO:0007669"/>
    <property type="project" value="UniProtKB-SubCell"/>
</dbReference>
<dbReference type="Gene3D" id="1.10.640.10">
    <property type="entry name" value="Haem peroxidase domain superfamily, animal type"/>
    <property type="match status" value="1"/>
</dbReference>
<sequence>MAKTDSQVPLLELHSLWAPKLALKQLGSGATATEITLPQFFVDTISLAYLNGQSGHPLEPPRKTGQTEITELQVVCAGTWAHLETEKMERLGPKCSSRMERACQAQSLDLILHKENARAILRRFPNLPKTSYNKHKPNEEQFNKKMFLNKIYFKLNSTSKNIMKKHIVKILFRKKIVLKRGTPASNHLRVFKKGPHTAQKDMDALTIAMATSHMKTSAPLRDCTTSGKVEVKTSILRNMCPVMPKCSNPNSKYRTADGSCNNIKNPDWGMSETPLARLLPPKYEDCIRSPRNTSVKGGPLPLPRTLSSNILIDNNKPDSQFTLSVMQWGQFMDHDLSLTPFEAMEHEGGEEGIRCCTEGNKEMLPESEQHPMCFPIEIPEGDGFFAPRKQRCMNFVRSQLAPGFDCRFGPVEQVNDLTHWIDASTVYGQNQHDQDRVRTKQNGTLKTSGNNSLPIDNDAFECDAPNRGGVCYLAGESRVNEQPILAVLHTVWMRQHNHIARQLKDINSQWSDEAVFQETRRIVAAQFQHITYNEWLPVIVG</sequence>
<evidence type="ECO:0000313" key="5">
    <source>
        <dbReference type="EMBL" id="CAL4066154.1"/>
    </source>
</evidence>
<dbReference type="SUPFAM" id="SSF48113">
    <property type="entry name" value="Heme-dependent peroxidases"/>
    <property type="match status" value="1"/>
</dbReference>
<comment type="subcellular location">
    <subcellularLocation>
        <location evidence="1">Secreted</location>
    </subcellularLocation>
</comment>
<keyword evidence="4" id="KW-0325">Glycoprotein</keyword>
<reference evidence="5 6" key="1">
    <citation type="submission" date="2024-05" db="EMBL/GenBank/DDBJ databases">
        <authorList>
            <person name="Wallberg A."/>
        </authorList>
    </citation>
    <scope>NUCLEOTIDE SEQUENCE [LARGE SCALE GENOMIC DNA]</scope>
</reference>
<dbReference type="PANTHER" id="PTHR11475">
    <property type="entry name" value="OXIDASE/PEROXIDASE"/>
    <property type="match status" value="1"/>
</dbReference>
<evidence type="ECO:0008006" key="7">
    <source>
        <dbReference type="Google" id="ProtNLM"/>
    </source>
</evidence>
<dbReference type="Proteomes" id="UP001497623">
    <property type="component" value="Unassembled WGS sequence"/>
</dbReference>
<keyword evidence="3" id="KW-0560">Oxidoreductase</keyword>
<dbReference type="PROSITE" id="PS50292">
    <property type="entry name" value="PEROXIDASE_3"/>
    <property type="match status" value="1"/>
</dbReference>
<evidence type="ECO:0000256" key="3">
    <source>
        <dbReference type="ARBA" id="ARBA00022559"/>
    </source>
</evidence>
<keyword evidence="2" id="KW-0964">Secreted</keyword>
<keyword evidence="6" id="KW-1185">Reference proteome</keyword>
<keyword evidence="3" id="KW-0575">Peroxidase</keyword>
<dbReference type="InterPro" id="IPR010255">
    <property type="entry name" value="Haem_peroxidase_sf"/>
</dbReference>
<proteinExistence type="predicted"/>
<dbReference type="InterPro" id="IPR037120">
    <property type="entry name" value="Haem_peroxidase_sf_animal"/>
</dbReference>
<dbReference type="GO" id="GO:0006979">
    <property type="term" value="P:response to oxidative stress"/>
    <property type="evidence" value="ECO:0007669"/>
    <property type="project" value="InterPro"/>
</dbReference>
<evidence type="ECO:0000256" key="4">
    <source>
        <dbReference type="ARBA" id="ARBA00023180"/>
    </source>
</evidence>
<dbReference type="InterPro" id="IPR019791">
    <property type="entry name" value="Haem_peroxidase_animal"/>
</dbReference>
<dbReference type="PANTHER" id="PTHR11475:SF4">
    <property type="entry name" value="CHORION PEROXIDASE"/>
    <property type="match status" value="1"/>
</dbReference>
<organism evidence="5 6">
    <name type="scientific">Meganyctiphanes norvegica</name>
    <name type="common">Northern krill</name>
    <name type="synonym">Thysanopoda norvegica</name>
    <dbReference type="NCBI Taxonomy" id="48144"/>
    <lineage>
        <taxon>Eukaryota</taxon>
        <taxon>Metazoa</taxon>
        <taxon>Ecdysozoa</taxon>
        <taxon>Arthropoda</taxon>
        <taxon>Crustacea</taxon>
        <taxon>Multicrustacea</taxon>
        <taxon>Malacostraca</taxon>
        <taxon>Eumalacostraca</taxon>
        <taxon>Eucarida</taxon>
        <taxon>Euphausiacea</taxon>
        <taxon>Euphausiidae</taxon>
        <taxon>Meganyctiphanes</taxon>
    </lineage>
</organism>
<evidence type="ECO:0000256" key="1">
    <source>
        <dbReference type="ARBA" id="ARBA00004613"/>
    </source>
</evidence>
<dbReference type="GO" id="GO:0020037">
    <property type="term" value="F:heme binding"/>
    <property type="evidence" value="ECO:0007669"/>
    <property type="project" value="InterPro"/>
</dbReference>
<comment type="caution">
    <text evidence="5">The sequence shown here is derived from an EMBL/GenBank/DDBJ whole genome shotgun (WGS) entry which is preliminary data.</text>
</comment>
<name>A0AAV2PY66_MEGNR</name>
<accession>A0AAV2PY66</accession>
<dbReference type="EMBL" id="CAXKWB010002081">
    <property type="protein sequence ID" value="CAL4066154.1"/>
    <property type="molecule type" value="Genomic_DNA"/>
</dbReference>
<evidence type="ECO:0000313" key="6">
    <source>
        <dbReference type="Proteomes" id="UP001497623"/>
    </source>
</evidence>
<dbReference type="AlphaFoldDB" id="A0AAV2PY66"/>
<evidence type="ECO:0000256" key="2">
    <source>
        <dbReference type="ARBA" id="ARBA00022525"/>
    </source>
</evidence>
<dbReference type="GO" id="GO:0004601">
    <property type="term" value="F:peroxidase activity"/>
    <property type="evidence" value="ECO:0007669"/>
    <property type="project" value="UniProtKB-KW"/>
</dbReference>